<dbReference type="OrthoDB" id="1922150at2759"/>
<feature type="compositionally biased region" description="Low complexity" evidence="1">
    <location>
        <begin position="69"/>
        <end position="89"/>
    </location>
</feature>
<feature type="region of interest" description="Disordered" evidence="1">
    <location>
        <begin position="49"/>
        <end position="97"/>
    </location>
</feature>
<dbReference type="EMBL" id="KZ453539">
    <property type="protein sequence ID" value="PKA47237.1"/>
    <property type="molecule type" value="Genomic_DNA"/>
</dbReference>
<accession>A0A2H9ZVC1</accession>
<evidence type="ECO:0000256" key="1">
    <source>
        <dbReference type="SAM" id="MobiDB-lite"/>
    </source>
</evidence>
<protein>
    <submittedName>
        <fullName evidence="2">Uncharacterized protein</fullName>
    </submittedName>
</protein>
<reference evidence="2 3" key="1">
    <citation type="journal article" date="2017" name="Nature">
        <title>The Apostasia genome and the evolution of orchids.</title>
        <authorList>
            <person name="Zhang G.Q."/>
            <person name="Liu K.W."/>
            <person name="Li Z."/>
            <person name="Lohaus R."/>
            <person name="Hsiao Y.Y."/>
            <person name="Niu S.C."/>
            <person name="Wang J.Y."/>
            <person name="Lin Y.C."/>
            <person name="Xu Q."/>
            <person name="Chen L.J."/>
            <person name="Yoshida K."/>
            <person name="Fujiwara S."/>
            <person name="Wang Z.W."/>
            <person name="Zhang Y.Q."/>
            <person name="Mitsuda N."/>
            <person name="Wang M."/>
            <person name="Liu G.H."/>
            <person name="Pecoraro L."/>
            <person name="Huang H.X."/>
            <person name="Xiao X.J."/>
            <person name="Lin M."/>
            <person name="Wu X.Y."/>
            <person name="Wu W.L."/>
            <person name="Chen Y.Y."/>
            <person name="Chang S.B."/>
            <person name="Sakamoto S."/>
            <person name="Ohme-Takagi M."/>
            <person name="Yagi M."/>
            <person name="Zeng S.J."/>
            <person name="Shen C.Y."/>
            <person name="Yeh C.M."/>
            <person name="Luo Y.B."/>
            <person name="Tsai W.C."/>
            <person name="Van de Peer Y."/>
            <person name="Liu Z.J."/>
        </authorList>
    </citation>
    <scope>NUCLEOTIDE SEQUENCE [LARGE SCALE GENOMIC DNA]</scope>
    <source>
        <strain evidence="3">cv. Shenzhen</strain>
        <tissue evidence="2">Stem</tissue>
    </source>
</reference>
<proteinExistence type="predicted"/>
<gene>
    <name evidence="2" type="ORF">AXF42_Ash017182</name>
</gene>
<dbReference type="Proteomes" id="UP000236161">
    <property type="component" value="Unassembled WGS sequence"/>
</dbReference>
<dbReference type="STRING" id="1088818.A0A2H9ZVC1"/>
<name>A0A2H9ZVC1_9ASPA</name>
<dbReference type="AlphaFoldDB" id="A0A2H9ZVC1"/>
<keyword evidence="3" id="KW-1185">Reference proteome</keyword>
<evidence type="ECO:0000313" key="2">
    <source>
        <dbReference type="EMBL" id="PKA47237.1"/>
    </source>
</evidence>
<evidence type="ECO:0000313" key="3">
    <source>
        <dbReference type="Proteomes" id="UP000236161"/>
    </source>
</evidence>
<organism evidence="2 3">
    <name type="scientific">Apostasia shenzhenica</name>
    <dbReference type="NCBI Taxonomy" id="1088818"/>
    <lineage>
        <taxon>Eukaryota</taxon>
        <taxon>Viridiplantae</taxon>
        <taxon>Streptophyta</taxon>
        <taxon>Embryophyta</taxon>
        <taxon>Tracheophyta</taxon>
        <taxon>Spermatophyta</taxon>
        <taxon>Magnoliopsida</taxon>
        <taxon>Liliopsida</taxon>
        <taxon>Asparagales</taxon>
        <taxon>Orchidaceae</taxon>
        <taxon>Apostasioideae</taxon>
        <taxon>Apostasia</taxon>
    </lineage>
</organism>
<sequence>MMVEDEVKSETLLAVICDSNNRVQLVNSAYKELVKQPECLWLATIVTSSSTHSPSPRFPFSHTHASRQRLLTRSASSPSRRPRKTSPSSCLALIRTH</sequence>